<reference evidence="2" key="1">
    <citation type="submission" date="2021-01" db="EMBL/GenBank/DDBJ databases">
        <title>Whole genome shotgun sequence of Virgisporangium aurantiacum NBRC 16421.</title>
        <authorList>
            <person name="Komaki H."/>
            <person name="Tamura T."/>
        </authorList>
    </citation>
    <scope>NUCLEOTIDE SEQUENCE</scope>
    <source>
        <strain evidence="2">NBRC 16421</strain>
    </source>
</reference>
<dbReference type="RefSeq" id="WP_203996736.1">
    <property type="nucleotide sequence ID" value="NZ_BOPG01000031.1"/>
</dbReference>
<accession>A0A8J4E126</accession>
<protein>
    <submittedName>
        <fullName evidence="2">Uncharacterized protein</fullName>
    </submittedName>
</protein>
<dbReference type="EMBL" id="BOPG01000031">
    <property type="protein sequence ID" value="GIJ57416.1"/>
    <property type="molecule type" value="Genomic_DNA"/>
</dbReference>
<evidence type="ECO:0000256" key="1">
    <source>
        <dbReference type="SAM" id="MobiDB-lite"/>
    </source>
</evidence>
<keyword evidence="3" id="KW-1185">Reference proteome</keyword>
<organism evidence="2 3">
    <name type="scientific">Virgisporangium aurantiacum</name>
    <dbReference type="NCBI Taxonomy" id="175570"/>
    <lineage>
        <taxon>Bacteria</taxon>
        <taxon>Bacillati</taxon>
        <taxon>Actinomycetota</taxon>
        <taxon>Actinomycetes</taxon>
        <taxon>Micromonosporales</taxon>
        <taxon>Micromonosporaceae</taxon>
        <taxon>Virgisporangium</taxon>
    </lineage>
</organism>
<evidence type="ECO:0000313" key="3">
    <source>
        <dbReference type="Proteomes" id="UP000612585"/>
    </source>
</evidence>
<sequence>MAGDVTGGELYHLWRVSEVHLPRIADIYYDANRLVAGAAAGSEGGFGLNAPAYPGSSVMVSAIGAAWAQLRDELQEMYAQIGGTVLEAAAGVRLGTQAIIAADTDGSDELAKFLNDPALHKPNPESSPPVGDDAPGTPILPR</sequence>
<evidence type="ECO:0000313" key="2">
    <source>
        <dbReference type="EMBL" id="GIJ57416.1"/>
    </source>
</evidence>
<dbReference type="AlphaFoldDB" id="A0A8J4E126"/>
<proteinExistence type="predicted"/>
<feature type="region of interest" description="Disordered" evidence="1">
    <location>
        <begin position="115"/>
        <end position="142"/>
    </location>
</feature>
<dbReference type="Proteomes" id="UP000612585">
    <property type="component" value="Unassembled WGS sequence"/>
</dbReference>
<gene>
    <name evidence="2" type="ORF">Vau01_049320</name>
</gene>
<comment type="caution">
    <text evidence="2">The sequence shown here is derived from an EMBL/GenBank/DDBJ whole genome shotgun (WGS) entry which is preliminary data.</text>
</comment>
<name>A0A8J4E126_9ACTN</name>